<protein>
    <submittedName>
        <fullName evidence="9">Type II secretion system F family protein</fullName>
    </submittedName>
</protein>
<keyword evidence="3" id="KW-1003">Cell membrane</keyword>
<keyword evidence="6 7" id="KW-0472">Membrane</keyword>
<keyword evidence="10" id="KW-1185">Reference proteome</keyword>
<dbReference type="Proteomes" id="UP000595197">
    <property type="component" value="Chromosome"/>
</dbReference>
<accession>A0ABX7BDB1</accession>
<feature type="transmembrane region" description="Helical" evidence="7">
    <location>
        <begin position="166"/>
        <end position="189"/>
    </location>
</feature>
<keyword evidence="5 7" id="KW-1133">Transmembrane helix</keyword>
<sequence length="401" mass="41726">MPVFQFEAVERDGKVAVGTLSAADSEAVARRLQERGAVPLRIEAGQAAATGFAIGRKSLPAAKLSRFARELALLLDAGLRLDQALASVARSRDLKPMAPALAVVLEQVRSGIPFSEALEQRPEIAPPYAIGMIRAGEAAGALATILRSLADLADRRARSAKAVRAALTYPAILAVTAAVSIATLFTVVLPQLEPLFEGAGDRLPTMTVVVLEASRLFRGYGFHALGALVAAAIAVRVSLNAPETRRALHGLLLRAPVAGSLIRRIEGGRFARLFSTLVGAGLTAANALELARGGATNMAFADALKDVRGALVEGRGIAEPLAATRIFPAVLLDLARVGEESGRLGEVLGHAANILEEEAESEIQRGIALLAPLLTIGLGGVIAFVIASVVMAILSMNSIAM</sequence>
<feature type="domain" description="Type II secretion system protein GspF" evidence="8">
    <location>
        <begin position="67"/>
        <end position="190"/>
    </location>
</feature>
<organism evidence="9 10">
    <name type="scientific">Skermanella cutis</name>
    <dbReference type="NCBI Taxonomy" id="2775420"/>
    <lineage>
        <taxon>Bacteria</taxon>
        <taxon>Pseudomonadati</taxon>
        <taxon>Pseudomonadota</taxon>
        <taxon>Alphaproteobacteria</taxon>
        <taxon>Rhodospirillales</taxon>
        <taxon>Azospirillaceae</taxon>
        <taxon>Skermanella</taxon>
    </lineage>
</organism>
<evidence type="ECO:0000256" key="1">
    <source>
        <dbReference type="ARBA" id="ARBA00004651"/>
    </source>
</evidence>
<dbReference type="Gene3D" id="1.20.81.30">
    <property type="entry name" value="Type II secretion system (T2SS), domain F"/>
    <property type="match status" value="2"/>
</dbReference>
<comment type="subcellular location">
    <subcellularLocation>
        <location evidence="1">Cell membrane</location>
        <topology evidence="1">Multi-pass membrane protein</topology>
    </subcellularLocation>
</comment>
<feature type="transmembrane region" description="Helical" evidence="7">
    <location>
        <begin position="220"/>
        <end position="239"/>
    </location>
</feature>
<evidence type="ECO:0000259" key="8">
    <source>
        <dbReference type="Pfam" id="PF00482"/>
    </source>
</evidence>
<keyword evidence="4 7" id="KW-0812">Transmembrane</keyword>
<evidence type="ECO:0000256" key="5">
    <source>
        <dbReference type="ARBA" id="ARBA00022989"/>
    </source>
</evidence>
<proteinExistence type="inferred from homology"/>
<dbReference type="RefSeq" id="WP_201079950.1">
    <property type="nucleotide sequence ID" value="NZ_CP067420.1"/>
</dbReference>
<gene>
    <name evidence="9" type="ORF">IGS68_11220</name>
</gene>
<evidence type="ECO:0000313" key="10">
    <source>
        <dbReference type="Proteomes" id="UP000595197"/>
    </source>
</evidence>
<comment type="similarity">
    <text evidence="2">Belongs to the GSP F family.</text>
</comment>
<dbReference type="PANTHER" id="PTHR30012">
    <property type="entry name" value="GENERAL SECRETION PATHWAY PROTEIN"/>
    <property type="match status" value="1"/>
</dbReference>
<dbReference type="PANTHER" id="PTHR30012:SF0">
    <property type="entry name" value="TYPE II SECRETION SYSTEM PROTEIN F-RELATED"/>
    <property type="match status" value="1"/>
</dbReference>
<evidence type="ECO:0000313" key="9">
    <source>
        <dbReference type="EMBL" id="QQP91730.1"/>
    </source>
</evidence>
<evidence type="ECO:0000256" key="3">
    <source>
        <dbReference type="ARBA" id="ARBA00022475"/>
    </source>
</evidence>
<dbReference type="InterPro" id="IPR003004">
    <property type="entry name" value="GspF/PilC"/>
</dbReference>
<reference evidence="9" key="1">
    <citation type="submission" date="2021-02" db="EMBL/GenBank/DDBJ databases">
        <title>Skermanella TT6 skin isolate.</title>
        <authorList>
            <person name="Lee K."/>
            <person name="Ganzorig M."/>
        </authorList>
    </citation>
    <scope>NUCLEOTIDE SEQUENCE</scope>
    <source>
        <strain evidence="9">TT6</strain>
    </source>
</reference>
<dbReference type="EMBL" id="CP067420">
    <property type="protein sequence ID" value="QQP91730.1"/>
    <property type="molecule type" value="Genomic_DNA"/>
</dbReference>
<dbReference type="Pfam" id="PF00482">
    <property type="entry name" value="T2SSF"/>
    <property type="match status" value="2"/>
</dbReference>
<evidence type="ECO:0000256" key="7">
    <source>
        <dbReference type="SAM" id="Phobius"/>
    </source>
</evidence>
<evidence type="ECO:0000256" key="6">
    <source>
        <dbReference type="ARBA" id="ARBA00023136"/>
    </source>
</evidence>
<feature type="transmembrane region" description="Helical" evidence="7">
    <location>
        <begin position="367"/>
        <end position="394"/>
    </location>
</feature>
<evidence type="ECO:0000256" key="2">
    <source>
        <dbReference type="ARBA" id="ARBA00005745"/>
    </source>
</evidence>
<dbReference type="InterPro" id="IPR042094">
    <property type="entry name" value="T2SS_GspF_sf"/>
</dbReference>
<feature type="domain" description="Type II secretion system protein GspF" evidence="8">
    <location>
        <begin position="270"/>
        <end position="391"/>
    </location>
</feature>
<evidence type="ECO:0000256" key="4">
    <source>
        <dbReference type="ARBA" id="ARBA00022692"/>
    </source>
</evidence>
<name>A0ABX7BDB1_9PROT</name>
<dbReference type="InterPro" id="IPR018076">
    <property type="entry name" value="T2SS_GspF_dom"/>
</dbReference>
<dbReference type="PRINTS" id="PR00812">
    <property type="entry name" value="BCTERIALGSPF"/>
</dbReference>